<comment type="caution">
    <text evidence="1">The sequence shown here is derived from an EMBL/GenBank/DDBJ whole genome shotgun (WGS) entry which is preliminary data.</text>
</comment>
<evidence type="ECO:0000313" key="1">
    <source>
        <dbReference type="EMBL" id="MFC6080649.1"/>
    </source>
</evidence>
<name>A0ABW1NBB0_9ACTN</name>
<dbReference type="EMBL" id="JBHSRF010000005">
    <property type="protein sequence ID" value="MFC6080649.1"/>
    <property type="molecule type" value="Genomic_DNA"/>
</dbReference>
<keyword evidence="2" id="KW-1185">Reference proteome</keyword>
<organism evidence="1 2">
    <name type="scientific">Sphaerisporangium aureirubrum</name>
    <dbReference type="NCBI Taxonomy" id="1544736"/>
    <lineage>
        <taxon>Bacteria</taxon>
        <taxon>Bacillati</taxon>
        <taxon>Actinomycetota</taxon>
        <taxon>Actinomycetes</taxon>
        <taxon>Streptosporangiales</taxon>
        <taxon>Streptosporangiaceae</taxon>
        <taxon>Sphaerisporangium</taxon>
    </lineage>
</organism>
<dbReference type="Proteomes" id="UP001596137">
    <property type="component" value="Unassembled WGS sequence"/>
</dbReference>
<reference evidence="2" key="1">
    <citation type="journal article" date="2019" name="Int. J. Syst. Evol. Microbiol.">
        <title>The Global Catalogue of Microorganisms (GCM) 10K type strain sequencing project: providing services to taxonomists for standard genome sequencing and annotation.</title>
        <authorList>
            <consortium name="The Broad Institute Genomics Platform"/>
            <consortium name="The Broad Institute Genome Sequencing Center for Infectious Disease"/>
            <person name="Wu L."/>
            <person name="Ma J."/>
        </authorList>
    </citation>
    <scope>NUCLEOTIDE SEQUENCE [LARGE SCALE GENOMIC DNA]</scope>
    <source>
        <strain evidence="2">JCM 30346</strain>
    </source>
</reference>
<gene>
    <name evidence="1" type="ORF">ACFP1K_05730</name>
</gene>
<dbReference type="RefSeq" id="WP_380747650.1">
    <property type="nucleotide sequence ID" value="NZ_JBHSRF010000005.1"/>
</dbReference>
<sequence>MDLPPASTPVVCDMTGAPDTAEERLAEYRRLFDRALVSREDTAEGVRFRLRAEPGLEEWVRDLAAREKACCAFFAFDVRTEAGQVIWDAAVIDDPAARAVLRQFVLLSEGAVQTPADLRDQFTALGLNLVSDPTGTVHRAI</sequence>
<proteinExistence type="predicted"/>
<accession>A0ABW1NBB0</accession>
<evidence type="ECO:0000313" key="2">
    <source>
        <dbReference type="Proteomes" id="UP001596137"/>
    </source>
</evidence>
<protein>
    <submittedName>
        <fullName evidence="1">Uncharacterized protein</fullName>
    </submittedName>
</protein>